<evidence type="ECO:0000313" key="2">
    <source>
        <dbReference type="EMBL" id="VTP05260.1"/>
    </source>
</evidence>
<accession>A0A653F6G1</accession>
<gene>
    <name evidence="2" type="ORF">BIN_B_05102</name>
</gene>
<feature type="compositionally biased region" description="Pro residues" evidence="1">
    <location>
        <begin position="124"/>
        <end position="133"/>
    </location>
</feature>
<feature type="region of interest" description="Disordered" evidence="1">
    <location>
        <begin position="121"/>
        <end position="141"/>
    </location>
</feature>
<feature type="region of interest" description="Disordered" evidence="1">
    <location>
        <begin position="162"/>
        <end position="223"/>
    </location>
</feature>
<dbReference type="AlphaFoldDB" id="A0A653F6G1"/>
<dbReference type="EMBL" id="LR589387">
    <property type="protein sequence ID" value="VTP05260.1"/>
    <property type="molecule type" value="Genomic_DNA"/>
</dbReference>
<proteinExistence type="predicted"/>
<reference evidence="2" key="1">
    <citation type="submission" date="2019-05" db="EMBL/GenBank/DDBJ databases">
        <authorList>
            <person name="Naeem R."/>
            <person name="Antony C."/>
            <person name="Guan Q."/>
        </authorList>
    </citation>
    <scope>NUCLEOTIDE SEQUENCE</scope>
    <source>
        <strain evidence="2">3</strain>
    </source>
</reference>
<protein>
    <submittedName>
        <fullName evidence="2">Uncharacterized protein</fullName>
    </submittedName>
</protein>
<sequence length="223" mass="23791">MNADAPAQSPNTAMPVAAELHVVLLHEDPAGSRSNSAVREGQSRQRLDRPGKRGGHCVGRYRLASSVIRLGGRFDPHNVRLRLPRNAARPAHARPRRTPTRPTHRPALPVLWWAYPSAPARPARMPPSPPEPSAPSLAVPLPLFPPATPGVATARTTVAGQAERGEIAASVPVDKSRICQSTRGSSSSGSHPAAAQERARPSTTSTPGRRRRHLCPSPTRSGI</sequence>
<feature type="region of interest" description="Disordered" evidence="1">
    <location>
        <begin position="29"/>
        <end position="55"/>
    </location>
</feature>
<feature type="compositionally biased region" description="Basic and acidic residues" evidence="1">
    <location>
        <begin position="41"/>
        <end position="51"/>
    </location>
</feature>
<organism evidence="2">
    <name type="scientific">Mycobacterium kansasii</name>
    <dbReference type="NCBI Taxonomy" id="1768"/>
    <lineage>
        <taxon>Bacteria</taxon>
        <taxon>Bacillati</taxon>
        <taxon>Actinomycetota</taxon>
        <taxon>Actinomycetes</taxon>
        <taxon>Mycobacteriales</taxon>
        <taxon>Mycobacteriaceae</taxon>
        <taxon>Mycobacterium</taxon>
    </lineage>
</organism>
<evidence type="ECO:0000256" key="1">
    <source>
        <dbReference type="SAM" id="MobiDB-lite"/>
    </source>
</evidence>
<name>A0A653F6G1_MYCKA</name>